<sequence>MSRFAPGELTEHCCRVAVGSEHQLLKQLSKPTQRACLHRRAPHPMLALSLTARWLQLLLFSCTDLQAAARGSLTAHQRMLSDLWDAHCRYEFAEGHKSVENTMATMVEDAYVNHVPTMVGGFGQKDRHPLWTDRGAGPAALIRICGINCDEIGTTLKR</sequence>
<comment type="caution">
    <text evidence="1">The sequence shown here is derived from an EMBL/GenBank/DDBJ whole genome shotgun (WGS) entry which is preliminary data.</text>
</comment>
<accession>A0ABP0QP09</accession>
<name>A0ABP0QP09_9DINO</name>
<proteinExistence type="predicted"/>
<reference evidence="1 2" key="1">
    <citation type="submission" date="2024-02" db="EMBL/GenBank/DDBJ databases">
        <authorList>
            <person name="Chen Y."/>
            <person name="Shah S."/>
            <person name="Dougan E. K."/>
            <person name="Thang M."/>
            <person name="Chan C."/>
        </authorList>
    </citation>
    <scope>NUCLEOTIDE SEQUENCE [LARGE SCALE GENOMIC DNA]</scope>
</reference>
<organism evidence="1 2">
    <name type="scientific">Durusdinium trenchii</name>
    <dbReference type="NCBI Taxonomy" id="1381693"/>
    <lineage>
        <taxon>Eukaryota</taxon>
        <taxon>Sar</taxon>
        <taxon>Alveolata</taxon>
        <taxon>Dinophyceae</taxon>
        <taxon>Suessiales</taxon>
        <taxon>Symbiodiniaceae</taxon>
        <taxon>Durusdinium</taxon>
    </lineage>
</organism>
<keyword evidence="2" id="KW-1185">Reference proteome</keyword>
<gene>
    <name evidence="1" type="ORF">CCMP2556_LOCUS42943</name>
</gene>
<dbReference type="EMBL" id="CAXAMN010024695">
    <property type="protein sequence ID" value="CAK9089170.1"/>
    <property type="molecule type" value="Genomic_DNA"/>
</dbReference>
<dbReference type="Proteomes" id="UP001642484">
    <property type="component" value="Unassembled WGS sequence"/>
</dbReference>
<protein>
    <submittedName>
        <fullName evidence="1">Uncharacterized protein</fullName>
    </submittedName>
</protein>
<evidence type="ECO:0000313" key="2">
    <source>
        <dbReference type="Proteomes" id="UP001642484"/>
    </source>
</evidence>
<evidence type="ECO:0000313" key="1">
    <source>
        <dbReference type="EMBL" id="CAK9089170.1"/>
    </source>
</evidence>